<evidence type="ECO:0000313" key="3">
    <source>
        <dbReference type="Proteomes" id="UP001597560"/>
    </source>
</evidence>
<evidence type="ECO:0000313" key="2">
    <source>
        <dbReference type="EMBL" id="MFD2962784.1"/>
    </source>
</evidence>
<protein>
    <submittedName>
        <fullName evidence="2">Uncharacterized protein</fullName>
    </submittedName>
</protein>
<reference evidence="3" key="1">
    <citation type="journal article" date="2019" name="Int. J. Syst. Evol. Microbiol.">
        <title>The Global Catalogue of Microorganisms (GCM) 10K type strain sequencing project: providing services to taxonomists for standard genome sequencing and annotation.</title>
        <authorList>
            <consortium name="The Broad Institute Genomics Platform"/>
            <consortium name="The Broad Institute Genome Sequencing Center for Infectious Disease"/>
            <person name="Wu L."/>
            <person name="Ma J."/>
        </authorList>
    </citation>
    <scope>NUCLEOTIDE SEQUENCE [LARGE SCALE GENOMIC DNA]</scope>
    <source>
        <strain evidence="3">KCTC 23098</strain>
    </source>
</reference>
<gene>
    <name evidence="2" type="ORF">ACFS6J_13375</name>
</gene>
<evidence type="ECO:0000256" key="1">
    <source>
        <dbReference type="SAM" id="Coils"/>
    </source>
</evidence>
<comment type="caution">
    <text evidence="2">The sequence shown here is derived from an EMBL/GenBank/DDBJ whole genome shotgun (WGS) entry which is preliminary data.</text>
</comment>
<sequence length="533" mass="59581">MKNLKMMAAVVLKTLGLTAFGKNTDGKEMLTEEQKATLASMFGDNFSKMFSKALEEGVTASVDNQEETPQESSTAEGLMNALRDHHSTVVASQLSDLQAQLKQANKEKQNLQNLVNAMSDETEANPSAEFPKDFERNPKVQSVMKVDMNAAHYAAAKTFVQTGSAGAVPKGATIEVADLKTEFGKYLNINGNNLDIIKQLFTGFTSSQYFTSVLATTEYRAIRALITSVVQQFSAKWTPLGKAKFTPIKIINRRHKINYPIIPAEVLDSYMFKLYDEGLAPDQMPITKYIWNELLYPQILNDIELRMIFKGKYVEHTGDTATPPEDGMDGLETILVESKASGTSNIPFFNKYPNYDYRTATDQEVLNFFNDFVAWISPLYAGVSMNIYVSPEHLSRYQAAYKNKWGQNSGQDGDFGTKRIDFSNKYLVALDGMYASPIVFSTPKANMLKLRHKNEVPNVINDVQKHDYEVRLYGEFWLSVGFAIEEAVFAFVPAGYNPKAQITRNWGAYDTYQDWKYADDETGSDAGSTAGGI</sequence>
<proteinExistence type="predicted"/>
<dbReference type="EMBL" id="JBHUPA010000007">
    <property type="protein sequence ID" value="MFD2962784.1"/>
    <property type="molecule type" value="Genomic_DNA"/>
</dbReference>
<organism evidence="2 3">
    <name type="scientific">Olivibacter jilunii</name>
    <dbReference type="NCBI Taxonomy" id="985016"/>
    <lineage>
        <taxon>Bacteria</taxon>
        <taxon>Pseudomonadati</taxon>
        <taxon>Bacteroidota</taxon>
        <taxon>Sphingobacteriia</taxon>
        <taxon>Sphingobacteriales</taxon>
        <taxon>Sphingobacteriaceae</taxon>
        <taxon>Olivibacter</taxon>
    </lineage>
</organism>
<dbReference type="Proteomes" id="UP001597560">
    <property type="component" value="Unassembled WGS sequence"/>
</dbReference>
<feature type="coiled-coil region" evidence="1">
    <location>
        <begin position="94"/>
        <end position="124"/>
    </location>
</feature>
<keyword evidence="3" id="KW-1185">Reference proteome</keyword>
<keyword evidence="1" id="KW-0175">Coiled coil</keyword>
<accession>A0ABW6B2U6</accession>
<dbReference type="RefSeq" id="WP_377611038.1">
    <property type="nucleotide sequence ID" value="NZ_JBHUPA010000007.1"/>
</dbReference>
<name>A0ABW6B2U6_9SPHI</name>